<dbReference type="InterPro" id="IPR011989">
    <property type="entry name" value="ARM-like"/>
</dbReference>
<name>A0ABN2WN74_9MICO</name>
<evidence type="ECO:0000313" key="3">
    <source>
        <dbReference type="Proteomes" id="UP001500984"/>
    </source>
</evidence>
<dbReference type="RefSeq" id="WP_344336546.1">
    <property type="nucleotide sequence ID" value="NZ_BAAAPZ010000004.1"/>
</dbReference>
<gene>
    <name evidence="2" type="ORF">GCM10009823_14010</name>
</gene>
<comment type="caution">
    <text evidence="2">The sequence shown here is derived from an EMBL/GenBank/DDBJ whole genome shotgun (WGS) entry which is preliminary data.</text>
</comment>
<keyword evidence="3" id="KW-1185">Reference proteome</keyword>
<dbReference type="SUPFAM" id="SSF48371">
    <property type="entry name" value="ARM repeat"/>
    <property type="match status" value="1"/>
</dbReference>
<dbReference type="Pfam" id="PF13646">
    <property type="entry name" value="HEAT_2"/>
    <property type="match status" value="1"/>
</dbReference>
<evidence type="ECO:0000256" key="1">
    <source>
        <dbReference type="SAM" id="MobiDB-lite"/>
    </source>
</evidence>
<dbReference type="InterPro" id="IPR016024">
    <property type="entry name" value="ARM-type_fold"/>
</dbReference>
<accession>A0ABN2WN74</accession>
<proteinExistence type="predicted"/>
<feature type="compositionally biased region" description="Basic and acidic residues" evidence="1">
    <location>
        <begin position="211"/>
        <end position="225"/>
    </location>
</feature>
<sequence length="270" mass="28804">MERQTQLDRQVPADRQARLERALSTGDASARLRAALQAGTAPEPGDAEVLVRRCETEPDFFVRDMLTWALTRNAAEAVVPLLLAELDSPVAQARSQALHTLSKIRDASAWPALRESHLTDPDDEVARAAWRAAVVLAPEEDRSALARVLAGQFGRGELEVQRSLSRALVDLGEASVAAVEDVIARTEAPGSTSDVGLAQDAGLGQNAAQAHGEEQAHRADRVHGAERVHAHALATEALRRDPDMGFAEALEEAKRVSVMGVDAEGGAAVD</sequence>
<protein>
    <submittedName>
        <fullName evidence="2">HEAT repeat domain-containing protein</fullName>
    </submittedName>
</protein>
<reference evidence="2 3" key="1">
    <citation type="journal article" date="2019" name="Int. J. Syst. Evol. Microbiol.">
        <title>The Global Catalogue of Microorganisms (GCM) 10K type strain sequencing project: providing services to taxonomists for standard genome sequencing and annotation.</title>
        <authorList>
            <consortium name="The Broad Institute Genomics Platform"/>
            <consortium name="The Broad Institute Genome Sequencing Center for Infectious Disease"/>
            <person name="Wu L."/>
            <person name="Ma J."/>
        </authorList>
    </citation>
    <scope>NUCLEOTIDE SEQUENCE [LARGE SCALE GENOMIC DNA]</scope>
    <source>
        <strain evidence="2 3">JCM 15900</strain>
    </source>
</reference>
<dbReference type="EMBL" id="BAAAPZ010000004">
    <property type="protein sequence ID" value="GAA2094807.1"/>
    <property type="molecule type" value="Genomic_DNA"/>
</dbReference>
<dbReference type="Proteomes" id="UP001500984">
    <property type="component" value="Unassembled WGS sequence"/>
</dbReference>
<evidence type="ECO:0000313" key="2">
    <source>
        <dbReference type="EMBL" id="GAA2094807.1"/>
    </source>
</evidence>
<feature type="region of interest" description="Disordered" evidence="1">
    <location>
        <begin position="204"/>
        <end position="225"/>
    </location>
</feature>
<dbReference type="Gene3D" id="1.25.10.10">
    <property type="entry name" value="Leucine-rich Repeat Variant"/>
    <property type="match status" value="1"/>
</dbReference>
<organism evidence="2 3">
    <name type="scientific">Brevibacterium salitolerans</name>
    <dbReference type="NCBI Taxonomy" id="1403566"/>
    <lineage>
        <taxon>Bacteria</taxon>
        <taxon>Bacillati</taxon>
        <taxon>Actinomycetota</taxon>
        <taxon>Actinomycetes</taxon>
        <taxon>Micrococcales</taxon>
        <taxon>Brevibacteriaceae</taxon>
        <taxon>Brevibacterium</taxon>
    </lineage>
</organism>